<proteinExistence type="predicted"/>
<evidence type="ECO:0000259" key="2">
    <source>
        <dbReference type="Pfam" id="PF19124"/>
    </source>
</evidence>
<reference evidence="3 4" key="1">
    <citation type="submission" date="2016-10" db="EMBL/GenBank/DDBJ databases">
        <authorList>
            <person name="de Groot N.N."/>
        </authorList>
    </citation>
    <scope>NUCLEOTIDE SEQUENCE [LARGE SCALE GENOMIC DNA]</scope>
    <source>
        <strain evidence="3 4">CGMCC 1.9156</strain>
    </source>
</reference>
<keyword evidence="1" id="KW-1133">Transmembrane helix</keyword>
<dbReference type="RefSeq" id="WP_212733469.1">
    <property type="nucleotide sequence ID" value="NZ_FONW01000003.1"/>
</dbReference>
<evidence type="ECO:0000256" key="1">
    <source>
        <dbReference type="SAM" id="Phobius"/>
    </source>
</evidence>
<name>A0A1I2H0Y1_9BACT</name>
<keyword evidence="4" id="KW-1185">Reference proteome</keyword>
<dbReference type="Pfam" id="PF19124">
    <property type="entry name" value="DUF5808"/>
    <property type="match status" value="1"/>
</dbReference>
<dbReference type="EMBL" id="FONW01000003">
    <property type="protein sequence ID" value="SFF23188.1"/>
    <property type="molecule type" value="Genomic_DNA"/>
</dbReference>
<protein>
    <recommendedName>
        <fullName evidence="2">DUF5808 domain-containing protein</fullName>
    </recommendedName>
</protein>
<keyword evidence="1" id="KW-0472">Membrane</keyword>
<feature type="transmembrane region" description="Helical" evidence="1">
    <location>
        <begin position="53"/>
        <end position="71"/>
    </location>
</feature>
<feature type="domain" description="DUF5808" evidence="2">
    <location>
        <begin position="29"/>
        <end position="55"/>
    </location>
</feature>
<dbReference type="Proteomes" id="UP000198964">
    <property type="component" value="Unassembled WGS sequence"/>
</dbReference>
<evidence type="ECO:0000313" key="4">
    <source>
        <dbReference type="Proteomes" id="UP000198964"/>
    </source>
</evidence>
<keyword evidence="1" id="KW-0812">Transmembrane</keyword>
<sequence>MKRRKLEKELLDAMSRDLNNWKGPFYVNRKDPRLIVPKYSRWMGWTFNFGNPYAWPALIALIVIIILLGTYTG</sequence>
<evidence type="ECO:0000313" key="3">
    <source>
        <dbReference type="EMBL" id="SFF23188.1"/>
    </source>
</evidence>
<gene>
    <name evidence="3" type="ORF">SAMN05216283_103210</name>
</gene>
<dbReference type="AlphaFoldDB" id="A0A1I2H0Y1"/>
<dbReference type="InterPro" id="IPR043831">
    <property type="entry name" value="DUF5808"/>
</dbReference>
<organism evidence="3 4">
    <name type="scientific">Sunxiuqinia elliptica</name>
    <dbReference type="NCBI Taxonomy" id="655355"/>
    <lineage>
        <taxon>Bacteria</taxon>
        <taxon>Pseudomonadati</taxon>
        <taxon>Bacteroidota</taxon>
        <taxon>Bacteroidia</taxon>
        <taxon>Marinilabiliales</taxon>
        <taxon>Prolixibacteraceae</taxon>
        <taxon>Sunxiuqinia</taxon>
    </lineage>
</organism>
<accession>A0A1I2H0Y1</accession>